<dbReference type="Proteomes" id="UP001374535">
    <property type="component" value="Chromosome 11"/>
</dbReference>
<gene>
    <name evidence="2" type="ORF">V8G54_035304</name>
</gene>
<keyword evidence="1" id="KW-0812">Transmembrane</keyword>
<evidence type="ECO:0008006" key="4">
    <source>
        <dbReference type="Google" id="ProtNLM"/>
    </source>
</evidence>
<sequence length="136" mass="14851">MGTSINSLLIKPRTWVFLHSSSQNTMSEKSHQQLKNLRRPKPFPFTLRTPPKSPQSLALPKFQKFPFFSAQSPNLKVFSHVASIGSCFHSLVYIGLSVLSGLVVRVAGGVMVLGCALLAVRVGLVHCRGGGSWLYA</sequence>
<name>A0AAQ3MEX3_VIGMU</name>
<evidence type="ECO:0000313" key="3">
    <source>
        <dbReference type="Proteomes" id="UP001374535"/>
    </source>
</evidence>
<keyword evidence="3" id="KW-1185">Reference proteome</keyword>
<dbReference type="EMBL" id="CP144690">
    <property type="protein sequence ID" value="WVY89790.1"/>
    <property type="molecule type" value="Genomic_DNA"/>
</dbReference>
<keyword evidence="1" id="KW-1133">Transmembrane helix</keyword>
<keyword evidence="1" id="KW-0472">Membrane</keyword>
<organism evidence="2 3">
    <name type="scientific">Vigna mungo</name>
    <name type="common">Black gram</name>
    <name type="synonym">Phaseolus mungo</name>
    <dbReference type="NCBI Taxonomy" id="3915"/>
    <lineage>
        <taxon>Eukaryota</taxon>
        <taxon>Viridiplantae</taxon>
        <taxon>Streptophyta</taxon>
        <taxon>Embryophyta</taxon>
        <taxon>Tracheophyta</taxon>
        <taxon>Spermatophyta</taxon>
        <taxon>Magnoliopsida</taxon>
        <taxon>eudicotyledons</taxon>
        <taxon>Gunneridae</taxon>
        <taxon>Pentapetalae</taxon>
        <taxon>rosids</taxon>
        <taxon>fabids</taxon>
        <taxon>Fabales</taxon>
        <taxon>Fabaceae</taxon>
        <taxon>Papilionoideae</taxon>
        <taxon>50 kb inversion clade</taxon>
        <taxon>NPAAA clade</taxon>
        <taxon>indigoferoid/millettioid clade</taxon>
        <taxon>Phaseoleae</taxon>
        <taxon>Vigna</taxon>
    </lineage>
</organism>
<feature type="transmembrane region" description="Helical" evidence="1">
    <location>
        <begin position="77"/>
        <end position="96"/>
    </location>
</feature>
<reference evidence="2 3" key="1">
    <citation type="journal article" date="2023" name="Life. Sci Alliance">
        <title>Evolutionary insights into 3D genome organization and epigenetic landscape of Vigna mungo.</title>
        <authorList>
            <person name="Junaid A."/>
            <person name="Singh B."/>
            <person name="Bhatia S."/>
        </authorList>
    </citation>
    <scope>NUCLEOTIDE SEQUENCE [LARGE SCALE GENOMIC DNA]</scope>
    <source>
        <strain evidence="2">Urdbean</strain>
    </source>
</reference>
<protein>
    <recommendedName>
        <fullName evidence="4">Transmembrane protein</fullName>
    </recommendedName>
</protein>
<feature type="transmembrane region" description="Helical" evidence="1">
    <location>
        <begin position="102"/>
        <end position="124"/>
    </location>
</feature>
<accession>A0AAQ3MEX3</accession>
<evidence type="ECO:0000256" key="1">
    <source>
        <dbReference type="SAM" id="Phobius"/>
    </source>
</evidence>
<proteinExistence type="predicted"/>
<dbReference type="AlphaFoldDB" id="A0AAQ3MEX3"/>
<evidence type="ECO:0000313" key="2">
    <source>
        <dbReference type="EMBL" id="WVY89790.1"/>
    </source>
</evidence>